<keyword evidence="7 18" id="KW-1133">Transmembrane helix</keyword>
<evidence type="ECO:0000256" key="17">
    <source>
        <dbReference type="SAM" id="MobiDB-lite"/>
    </source>
</evidence>
<dbReference type="PANTHER" id="PTHR18966">
    <property type="entry name" value="IONOTROPIC GLUTAMATE RECEPTOR"/>
    <property type="match status" value="1"/>
</dbReference>
<dbReference type="InterPro" id="IPR019594">
    <property type="entry name" value="Glu/Gly-bd"/>
</dbReference>
<evidence type="ECO:0000256" key="18">
    <source>
        <dbReference type="SAM" id="Phobius"/>
    </source>
</evidence>
<feature type="signal peptide" evidence="19">
    <location>
        <begin position="1"/>
        <end position="29"/>
    </location>
</feature>
<comment type="subcellular location">
    <subcellularLocation>
        <location evidence="1">Membrane</location>
        <topology evidence="1">Multi-pass membrane protein</topology>
    </subcellularLocation>
</comment>
<dbReference type="InterPro" id="IPR001320">
    <property type="entry name" value="Iontro_rcpt_C"/>
</dbReference>
<feature type="transmembrane region" description="Helical" evidence="18">
    <location>
        <begin position="579"/>
        <end position="598"/>
    </location>
</feature>
<dbReference type="EMBL" id="VIEB01001858">
    <property type="protein sequence ID" value="TQD70319.1"/>
    <property type="molecule type" value="Genomic_DNA"/>
</dbReference>
<evidence type="ECO:0000256" key="6">
    <source>
        <dbReference type="ARBA" id="ARBA00022729"/>
    </source>
</evidence>
<keyword evidence="4 15" id="KW-0813">Transport</keyword>
<dbReference type="Gene3D" id="3.40.50.2300">
    <property type="match status" value="2"/>
</dbReference>
<dbReference type="GO" id="GO:0015276">
    <property type="term" value="F:ligand-gated monoatomic ion channel activity"/>
    <property type="evidence" value="ECO:0007669"/>
    <property type="project" value="InterPro"/>
</dbReference>
<evidence type="ECO:0000256" key="11">
    <source>
        <dbReference type="ARBA" id="ARBA00023180"/>
    </source>
</evidence>
<dbReference type="InterPro" id="IPR015683">
    <property type="entry name" value="Ionotropic_Glu_rcpt"/>
</dbReference>
<sequence>MAKKASCSSSLFALFFLFLFSKTTFLAMAQNNTTIPVHVGLVLDFDDLYGKRDLSCIEVAISDFYASNPNYKTRLVLEKRSSPSDVVVTASAALDLIKNVQVQAIIGPASSMHAKFLISLGEKAQVPIISYSATSPSLTSIRSSYFIRAAQNDSSHVKAISAIIHAFGWGEVVPIYVNDEFGEGVIPYLFDALQEVGARIAYRSVISPAATDDQIVVELKKLMAMQTRVFVVHMLPPLGMRIFDKAKKIGMMEAGYAWIMTDGTTNMFSSINSSGIENMQGVLGIKTYYPNSKGLEYFRVRWKRKFQQENPIVQNVKLDVFGLWARDAAWALAMAAEKVGATNFSFEKTNTSGKSSTTDLERFGVSQNGPQLVQELSHTTSAPKGWQLPTLGTKLRILVPVKQGFSEFVNVTYPGTNIPKISGYCIDVFEAVIEALPYDVPYELIPYSTPGSSTSNYNDLVNEVYLKNYDAAVGDITIRANRSSYVDFTLPYTESGVSMIVPIKDNKSKNAWVFLKPLTWDLWATSGCFFIFIGFVVWVLEHRINEDFRGPPHHQIGTSFWFSFSTMVFSHRERVVSNLARFVGIIWCFVVLILTQSYTASLTSLLTVQQLQPTVTDVNLLLKNGDNVAYQSGSFVLGILKQLGFPDEKLKTFGSPEELNQLFQNGSKKDGISAAFDENPYMELFLAQYCSKYTMLEPTFKADGFAFAFPKGSLLARDVSRAILNVNEGDRMKEIEKKWFNKESSCPGPNSLVSSTSLSLESFWGLFLIAGLASTLALLIYAAMFLYEHKEVLSRLDPEASLWRKFCVMLRIYDKKDLKSFTFKKGELEVNTIFPPSPSVYSNNTESRMVFDEQMRTPSTEHGGFSPSDGSPNGREMESVIEITERPTPHEIAQESN</sequence>
<comment type="caution">
    <text evidence="21">The sequence shown here is derived from an EMBL/GenBank/DDBJ whole genome shotgun (WGS) entry which is preliminary data.</text>
</comment>
<keyword evidence="10 15" id="KW-0675">Receptor</keyword>
<evidence type="ECO:0000256" key="3">
    <source>
        <dbReference type="ARBA" id="ARBA00011095"/>
    </source>
</evidence>
<comment type="similarity">
    <text evidence="2 15">Belongs to the glutamate-gated ion channel (TC 1.A.10.1) family.</text>
</comment>
<dbReference type="FunFam" id="3.40.190.10:FF:000103">
    <property type="entry name" value="Glutamate receptor"/>
    <property type="match status" value="1"/>
</dbReference>
<protein>
    <recommendedName>
        <fullName evidence="15">Glutamate receptor</fullName>
    </recommendedName>
</protein>
<evidence type="ECO:0000313" key="22">
    <source>
        <dbReference type="Proteomes" id="UP000315295"/>
    </source>
</evidence>
<evidence type="ECO:0000256" key="13">
    <source>
        <dbReference type="ARBA" id="ARBA00023303"/>
    </source>
</evidence>
<evidence type="ECO:0000256" key="5">
    <source>
        <dbReference type="ARBA" id="ARBA00022692"/>
    </source>
</evidence>
<evidence type="ECO:0000256" key="7">
    <source>
        <dbReference type="ARBA" id="ARBA00022989"/>
    </source>
</evidence>
<evidence type="ECO:0000256" key="8">
    <source>
        <dbReference type="ARBA" id="ARBA00023065"/>
    </source>
</evidence>
<gene>
    <name evidence="21" type="ORF">C1H46_044147</name>
</gene>
<dbReference type="PIRSF" id="PIRSF037090">
    <property type="entry name" value="Iontro_Glu-like_rcpt_pln"/>
    <property type="match status" value="1"/>
</dbReference>
<accession>A0A540K7X1</accession>
<dbReference type="FunFam" id="3.40.50.2300:FF:000169">
    <property type="entry name" value="Glutamate receptor"/>
    <property type="match status" value="1"/>
</dbReference>
<feature type="transmembrane region" description="Helical" evidence="18">
    <location>
        <begin position="520"/>
        <end position="540"/>
    </location>
</feature>
<evidence type="ECO:0000256" key="1">
    <source>
        <dbReference type="ARBA" id="ARBA00004141"/>
    </source>
</evidence>
<dbReference type="Pfam" id="PF00060">
    <property type="entry name" value="Lig_chan"/>
    <property type="match status" value="1"/>
</dbReference>
<name>A0A540K7X1_MALBA</name>
<keyword evidence="13 15" id="KW-0407">Ion channel</keyword>
<keyword evidence="9 15" id="KW-0472">Membrane</keyword>
<keyword evidence="16" id="KW-1015">Disulfide bond</keyword>
<evidence type="ECO:0000256" key="10">
    <source>
        <dbReference type="ARBA" id="ARBA00023170"/>
    </source>
</evidence>
<keyword evidence="11" id="KW-0325">Glycoprotein</keyword>
<evidence type="ECO:0000256" key="16">
    <source>
        <dbReference type="PIRSR" id="PIRSR037090-50"/>
    </source>
</evidence>
<evidence type="ECO:0000256" key="9">
    <source>
        <dbReference type="ARBA" id="ARBA00023136"/>
    </source>
</evidence>
<feature type="region of interest" description="Disordered" evidence="17">
    <location>
        <begin position="853"/>
        <end position="897"/>
    </location>
</feature>
<dbReference type="CDD" id="cd19990">
    <property type="entry name" value="PBP1_GABAb_receptor_plant"/>
    <property type="match status" value="1"/>
</dbReference>
<dbReference type="Pfam" id="PF01094">
    <property type="entry name" value="ANF_receptor"/>
    <property type="match status" value="1"/>
</dbReference>
<comment type="function">
    <text evidence="15">Glutamate-gated receptor that probably acts as non-selective cation channel.</text>
</comment>
<dbReference type="AlphaFoldDB" id="A0A540K7X1"/>
<evidence type="ECO:0000256" key="19">
    <source>
        <dbReference type="SAM" id="SignalP"/>
    </source>
</evidence>
<comment type="subunit">
    <text evidence="3">May form heteromers.</text>
</comment>
<feature type="chain" id="PRO_5022195268" description="Glutamate receptor" evidence="19">
    <location>
        <begin position="30"/>
        <end position="897"/>
    </location>
</feature>
<dbReference type="Pfam" id="PF10613">
    <property type="entry name" value="Lig_chan-Glu_bd"/>
    <property type="match status" value="1"/>
</dbReference>
<keyword evidence="22" id="KW-1185">Reference proteome</keyword>
<dbReference type="InterPro" id="IPR001828">
    <property type="entry name" value="ANF_lig-bd_rcpt"/>
</dbReference>
<keyword evidence="6 19" id="KW-0732">Signal</keyword>
<evidence type="ECO:0000313" key="21">
    <source>
        <dbReference type="EMBL" id="TQD70319.1"/>
    </source>
</evidence>
<dbReference type="InterPro" id="IPR028082">
    <property type="entry name" value="Peripla_BP_I"/>
</dbReference>
<organism evidence="21 22">
    <name type="scientific">Malus baccata</name>
    <name type="common">Siberian crab apple</name>
    <name type="synonym">Pyrus baccata</name>
    <dbReference type="NCBI Taxonomy" id="106549"/>
    <lineage>
        <taxon>Eukaryota</taxon>
        <taxon>Viridiplantae</taxon>
        <taxon>Streptophyta</taxon>
        <taxon>Embryophyta</taxon>
        <taxon>Tracheophyta</taxon>
        <taxon>Spermatophyta</taxon>
        <taxon>Magnoliopsida</taxon>
        <taxon>eudicotyledons</taxon>
        <taxon>Gunneridae</taxon>
        <taxon>Pentapetalae</taxon>
        <taxon>rosids</taxon>
        <taxon>fabids</taxon>
        <taxon>Rosales</taxon>
        <taxon>Rosaceae</taxon>
        <taxon>Amygdaloideae</taxon>
        <taxon>Maleae</taxon>
        <taxon>Malus</taxon>
    </lineage>
</organism>
<dbReference type="InterPro" id="IPR044440">
    <property type="entry name" value="GABAb_receptor_plant_PBP1"/>
</dbReference>
<proteinExistence type="inferred from homology"/>
<keyword evidence="5 18" id="KW-0812">Transmembrane</keyword>
<reference evidence="21 22" key="1">
    <citation type="journal article" date="2019" name="G3 (Bethesda)">
        <title>Sequencing of a Wild Apple (Malus baccata) Genome Unravels the Differences Between Cultivated and Wild Apple Species Regarding Disease Resistance and Cold Tolerance.</title>
        <authorList>
            <person name="Chen X."/>
        </authorList>
    </citation>
    <scope>NUCLEOTIDE SEQUENCE [LARGE SCALE GENOMIC DNA]</scope>
    <source>
        <strain evidence="22">cv. Shandingzi</strain>
        <tissue evidence="21">Leaves</tissue>
    </source>
</reference>
<evidence type="ECO:0000256" key="14">
    <source>
        <dbReference type="ARBA" id="ARBA00049638"/>
    </source>
</evidence>
<dbReference type="FunFam" id="1.10.287.70:FF:000037">
    <property type="entry name" value="Glutamate receptor"/>
    <property type="match status" value="1"/>
</dbReference>
<feature type="disulfide bond" evidence="16">
    <location>
        <begin position="690"/>
        <end position="746"/>
    </location>
</feature>
<dbReference type="Gene3D" id="3.40.190.10">
    <property type="entry name" value="Periplasmic binding protein-like II"/>
    <property type="match status" value="3"/>
</dbReference>
<dbReference type="Gene3D" id="1.10.287.70">
    <property type="match status" value="1"/>
</dbReference>
<dbReference type="Proteomes" id="UP000315295">
    <property type="component" value="Unassembled WGS sequence"/>
</dbReference>
<evidence type="ECO:0000256" key="2">
    <source>
        <dbReference type="ARBA" id="ARBA00008685"/>
    </source>
</evidence>
<feature type="compositionally biased region" description="Basic and acidic residues" evidence="17">
    <location>
        <begin position="875"/>
        <end position="897"/>
    </location>
</feature>
<comment type="function">
    <text evidence="14">Glutamate-gated receptor that probably acts as a non-selective cation channel. May be involved in light-signal transduction and calcium homeostasis via the regulation of calcium influx into cells.</text>
</comment>
<evidence type="ECO:0000256" key="15">
    <source>
        <dbReference type="PIRNR" id="PIRNR037090"/>
    </source>
</evidence>
<feature type="transmembrane region" description="Helical" evidence="18">
    <location>
        <begin position="763"/>
        <end position="787"/>
    </location>
</feature>
<dbReference type="InterPro" id="IPR017103">
    <property type="entry name" value="Iontropic_Glu_rcpt_pln"/>
</dbReference>
<evidence type="ECO:0000256" key="4">
    <source>
        <dbReference type="ARBA" id="ARBA00022448"/>
    </source>
</evidence>
<dbReference type="GO" id="GO:0016020">
    <property type="term" value="C:membrane"/>
    <property type="evidence" value="ECO:0007669"/>
    <property type="project" value="UniProtKB-SubCell"/>
</dbReference>
<keyword evidence="8 15" id="KW-0406">Ion transport</keyword>
<dbReference type="SMART" id="SM00079">
    <property type="entry name" value="PBPe"/>
    <property type="match status" value="1"/>
</dbReference>
<dbReference type="SUPFAM" id="SSF53850">
    <property type="entry name" value="Periplasmic binding protein-like II"/>
    <property type="match status" value="1"/>
</dbReference>
<evidence type="ECO:0000256" key="12">
    <source>
        <dbReference type="ARBA" id="ARBA00023286"/>
    </source>
</evidence>
<dbReference type="CDD" id="cd13686">
    <property type="entry name" value="GluR_Plant"/>
    <property type="match status" value="1"/>
</dbReference>
<feature type="domain" description="Ionotropic glutamate receptor C-terminal" evidence="20">
    <location>
        <begin position="394"/>
        <end position="742"/>
    </location>
</feature>
<evidence type="ECO:0000259" key="20">
    <source>
        <dbReference type="SMART" id="SM00079"/>
    </source>
</evidence>
<keyword evidence="12 15" id="KW-1071">Ligand-gated ion channel</keyword>
<dbReference type="SUPFAM" id="SSF53822">
    <property type="entry name" value="Periplasmic binding protein-like I"/>
    <property type="match status" value="1"/>
</dbReference>